<dbReference type="Pfam" id="PF04542">
    <property type="entry name" value="Sigma70_r2"/>
    <property type="match status" value="1"/>
</dbReference>
<organism evidence="3 4">
    <name type="scientific">Nonomuraea recticatena</name>
    <dbReference type="NCBI Taxonomy" id="46178"/>
    <lineage>
        <taxon>Bacteria</taxon>
        <taxon>Bacillati</taxon>
        <taxon>Actinomycetota</taxon>
        <taxon>Actinomycetes</taxon>
        <taxon>Streptosporangiales</taxon>
        <taxon>Streptosporangiaceae</taxon>
        <taxon>Nonomuraea</taxon>
    </lineage>
</organism>
<evidence type="ECO:0000256" key="1">
    <source>
        <dbReference type="SAM" id="MobiDB-lite"/>
    </source>
</evidence>
<dbReference type="EMBL" id="BAAATE010000009">
    <property type="protein sequence ID" value="GAA2664967.1"/>
    <property type="molecule type" value="Genomic_DNA"/>
</dbReference>
<dbReference type="Gene3D" id="1.10.1740.10">
    <property type="match status" value="1"/>
</dbReference>
<dbReference type="SUPFAM" id="SSF88946">
    <property type="entry name" value="Sigma2 domain of RNA polymerase sigma factors"/>
    <property type="match status" value="1"/>
</dbReference>
<dbReference type="InterPro" id="IPR013325">
    <property type="entry name" value="RNA_pol_sigma_r2"/>
</dbReference>
<evidence type="ECO:0000259" key="2">
    <source>
        <dbReference type="Pfam" id="PF04542"/>
    </source>
</evidence>
<reference evidence="4" key="1">
    <citation type="journal article" date="2019" name="Int. J. Syst. Evol. Microbiol.">
        <title>The Global Catalogue of Microorganisms (GCM) 10K type strain sequencing project: providing services to taxonomists for standard genome sequencing and annotation.</title>
        <authorList>
            <consortium name="The Broad Institute Genomics Platform"/>
            <consortium name="The Broad Institute Genome Sequencing Center for Infectious Disease"/>
            <person name="Wu L."/>
            <person name="Ma J."/>
        </authorList>
    </citation>
    <scope>NUCLEOTIDE SEQUENCE [LARGE SCALE GENOMIC DNA]</scope>
    <source>
        <strain evidence="4">JCM 6835</strain>
    </source>
</reference>
<evidence type="ECO:0000313" key="3">
    <source>
        <dbReference type="EMBL" id="GAA2664967.1"/>
    </source>
</evidence>
<protein>
    <recommendedName>
        <fullName evidence="2">RNA polymerase sigma-70 region 2 domain-containing protein</fullName>
    </recommendedName>
</protein>
<proteinExistence type="predicted"/>
<gene>
    <name evidence="3" type="ORF">GCM10010412_040880</name>
</gene>
<feature type="region of interest" description="Disordered" evidence="1">
    <location>
        <begin position="1"/>
        <end position="52"/>
    </location>
</feature>
<dbReference type="Proteomes" id="UP001501666">
    <property type="component" value="Unassembled WGS sequence"/>
</dbReference>
<sequence>MRPRLSPVQAGGGTCSAGRGSRRDAIPSGFRTGAAGTPKPPGHRDGRTGIESGAVEGFEAHRGHLWGVAYRILGTTVDADDAVQETWLR</sequence>
<name>A0ABP6EF34_9ACTN</name>
<keyword evidence="4" id="KW-1185">Reference proteome</keyword>
<dbReference type="InterPro" id="IPR007627">
    <property type="entry name" value="RNA_pol_sigma70_r2"/>
</dbReference>
<comment type="caution">
    <text evidence="3">The sequence shown here is derived from an EMBL/GenBank/DDBJ whole genome shotgun (WGS) entry which is preliminary data.</text>
</comment>
<evidence type="ECO:0000313" key="4">
    <source>
        <dbReference type="Proteomes" id="UP001501666"/>
    </source>
</evidence>
<accession>A0ABP6EF34</accession>
<feature type="domain" description="RNA polymerase sigma-70 region 2" evidence="2">
    <location>
        <begin position="58"/>
        <end position="89"/>
    </location>
</feature>